<accession>A0A5S3PPH2</accession>
<dbReference type="EMBL" id="VANS01000001">
    <property type="protein sequence ID" value="TMM54415.1"/>
    <property type="molecule type" value="Genomic_DNA"/>
</dbReference>
<reference evidence="1 2" key="1">
    <citation type="submission" date="2019-05" db="EMBL/GenBank/DDBJ databases">
        <title>Sulfitobacter sabulilitoris sp. nov., isolated from a marine sand.</title>
        <authorList>
            <person name="Yoon J.-H."/>
        </authorList>
    </citation>
    <scope>NUCLEOTIDE SEQUENCE [LARGE SCALE GENOMIC DNA]</scope>
    <source>
        <strain evidence="1 2">HSMS-29</strain>
    </source>
</reference>
<sequence length="72" mass="7827">MTPLDARLLSAHDRGDVAALVALYTEAADQSQSDDAAGFYLTHAMVFALDLGLDVARDLRARLVDMGREHPE</sequence>
<proteinExistence type="predicted"/>
<dbReference type="RefSeq" id="WP_138660587.1">
    <property type="nucleotide sequence ID" value="NZ_VANS01000001.1"/>
</dbReference>
<evidence type="ECO:0000313" key="2">
    <source>
        <dbReference type="Proteomes" id="UP000309550"/>
    </source>
</evidence>
<comment type="caution">
    <text evidence="1">The sequence shown here is derived from an EMBL/GenBank/DDBJ whole genome shotgun (WGS) entry which is preliminary data.</text>
</comment>
<dbReference type="OrthoDB" id="7864216at2"/>
<gene>
    <name evidence="1" type="ORF">FDT80_02135</name>
</gene>
<name>A0A5S3PPH2_9RHOB</name>
<protein>
    <submittedName>
        <fullName evidence="1">Uncharacterized protein</fullName>
    </submittedName>
</protein>
<dbReference type="Proteomes" id="UP000309550">
    <property type="component" value="Unassembled WGS sequence"/>
</dbReference>
<evidence type="ECO:0000313" key="1">
    <source>
        <dbReference type="EMBL" id="TMM54415.1"/>
    </source>
</evidence>
<dbReference type="AlphaFoldDB" id="A0A5S3PPH2"/>
<organism evidence="1 2">
    <name type="scientific">Sulfitobacter sabulilitoris</name>
    <dbReference type="NCBI Taxonomy" id="2562655"/>
    <lineage>
        <taxon>Bacteria</taxon>
        <taxon>Pseudomonadati</taxon>
        <taxon>Pseudomonadota</taxon>
        <taxon>Alphaproteobacteria</taxon>
        <taxon>Rhodobacterales</taxon>
        <taxon>Roseobacteraceae</taxon>
        <taxon>Sulfitobacter</taxon>
    </lineage>
</organism>
<keyword evidence="2" id="KW-1185">Reference proteome</keyword>